<gene>
    <name evidence="1" type="ORF">Pint_29975</name>
</gene>
<dbReference type="Proteomes" id="UP001163603">
    <property type="component" value="Chromosome 15"/>
</dbReference>
<organism evidence="1 2">
    <name type="scientific">Pistacia integerrima</name>
    <dbReference type="NCBI Taxonomy" id="434235"/>
    <lineage>
        <taxon>Eukaryota</taxon>
        <taxon>Viridiplantae</taxon>
        <taxon>Streptophyta</taxon>
        <taxon>Embryophyta</taxon>
        <taxon>Tracheophyta</taxon>
        <taxon>Spermatophyta</taxon>
        <taxon>Magnoliopsida</taxon>
        <taxon>eudicotyledons</taxon>
        <taxon>Gunneridae</taxon>
        <taxon>Pentapetalae</taxon>
        <taxon>rosids</taxon>
        <taxon>malvids</taxon>
        <taxon>Sapindales</taxon>
        <taxon>Anacardiaceae</taxon>
        <taxon>Pistacia</taxon>
    </lineage>
</organism>
<dbReference type="EMBL" id="CM047750">
    <property type="protein sequence ID" value="KAJ0007112.1"/>
    <property type="molecule type" value="Genomic_DNA"/>
</dbReference>
<keyword evidence="2" id="KW-1185">Reference proteome</keyword>
<name>A0ACC0WXY9_9ROSI</name>
<proteinExistence type="predicted"/>
<reference evidence="2" key="1">
    <citation type="journal article" date="2023" name="G3 (Bethesda)">
        <title>Genome assembly and association tests identify interacting loci associated with vigor, precocity, and sex in interspecific pistachio rootstocks.</title>
        <authorList>
            <person name="Palmer W."/>
            <person name="Jacygrad E."/>
            <person name="Sagayaradj S."/>
            <person name="Cavanaugh K."/>
            <person name="Han R."/>
            <person name="Bertier L."/>
            <person name="Beede B."/>
            <person name="Kafkas S."/>
            <person name="Golino D."/>
            <person name="Preece J."/>
            <person name="Michelmore R."/>
        </authorList>
    </citation>
    <scope>NUCLEOTIDE SEQUENCE [LARGE SCALE GENOMIC DNA]</scope>
</reference>
<accession>A0ACC0WXY9</accession>
<comment type="caution">
    <text evidence="1">The sequence shown here is derived from an EMBL/GenBank/DDBJ whole genome shotgun (WGS) entry which is preliminary data.</text>
</comment>
<evidence type="ECO:0000313" key="2">
    <source>
        <dbReference type="Proteomes" id="UP001163603"/>
    </source>
</evidence>
<sequence length="313" mass="35716">MGSQSQPKIPVIDMSNESLKPGISTWLSTCKEIRHAFEEIGCFEAIYREVPLELHNNVFATAAELFGLPNEIKMKNKSTKTYFDYFGQYASLPLYESLAIDNPTSLESTQSFTTLMWPAGYQGFCESAHSYAEIGAELEKMVMRMLCESYGLDDKHYESYTKSANYLLRYFKYRTPKANETTVGLNPHTDKTLISTIHQSHIKGLQIRTKDDEWIDVEPSPTSFLVMAGDVLTAWSNDRIRPCWHKVNMTASETRISMGLFSFISGTVNIPEEFADDTWPLRYKPFNHFGYLRFNSEAEPKGLPSTLKDYCGM</sequence>
<evidence type="ECO:0000313" key="1">
    <source>
        <dbReference type="EMBL" id="KAJ0007112.1"/>
    </source>
</evidence>
<protein>
    <submittedName>
        <fullName evidence="1">Uncharacterized protein</fullName>
    </submittedName>
</protein>